<evidence type="ECO:0000256" key="1">
    <source>
        <dbReference type="SAM" id="MobiDB-lite"/>
    </source>
</evidence>
<reference evidence="2" key="1">
    <citation type="journal article" date="2023" name="Science">
        <title>Genome structures resolve the early diversification of teleost fishes.</title>
        <authorList>
            <person name="Parey E."/>
            <person name="Louis A."/>
            <person name="Montfort J."/>
            <person name="Bouchez O."/>
            <person name="Roques C."/>
            <person name="Iampietro C."/>
            <person name="Lluch J."/>
            <person name="Castinel A."/>
            <person name="Donnadieu C."/>
            <person name="Desvignes T."/>
            <person name="Floi Bucao C."/>
            <person name="Jouanno E."/>
            <person name="Wen M."/>
            <person name="Mejri S."/>
            <person name="Dirks R."/>
            <person name="Jansen H."/>
            <person name="Henkel C."/>
            <person name="Chen W.J."/>
            <person name="Zahm M."/>
            <person name="Cabau C."/>
            <person name="Klopp C."/>
            <person name="Thompson A.W."/>
            <person name="Robinson-Rechavi M."/>
            <person name="Braasch I."/>
            <person name="Lecointre G."/>
            <person name="Bobe J."/>
            <person name="Postlethwait J.H."/>
            <person name="Berthelot C."/>
            <person name="Roest Crollius H."/>
            <person name="Guiguen Y."/>
        </authorList>
    </citation>
    <scope>NUCLEOTIDE SEQUENCE</scope>
    <source>
        <strain evidence="2">WJC10195</strain>
    </source>
</reference>
<dbReference type="EMBL" id="JAINUF010000005">
    <property type="protein sequence ID" value="KAJ8360919.1"/>
    <property type="molecule type" value="Genomic_DNA"/>
</dbReference>
<sequence length="122" mass="13997">MFGMPNCVSALIAGSSAIDWGESRQACTLHRSMRCQAPILMSRRKTLHVQLNRQTCRYPNDQTMRHGQQMRRHMDPCRLNPGWCYHQLCITLLGTGRSRLWHGQDSIPDSGAHPRTRARMVP</sequence>
<dbReference type="AlphaFoldDB" id="A0A9Q1FL11"/>
<accession>A0A9Q1FL11</accession>
<comment type="caution">
    <text evidence="2">The sequence shown here is derived from an EMBL/GenBank/DDBJ whole genome shotgun (WGS) entry which is preliminary data.</text>
</comment>
<feature type="region of interest" description="Disordered" evidence="1">
    <location>
        <begin position="103"/>
        <end position="122"/>
    </location>
</feature>
<evidence type="ECO:0000313" key="3">
    <source>
        <dbReference type="Proteomes" id="UP001152622"/>
    </source>
</evidence>
<evidence type="ECO:0000313" key="2">
    <source>
        <dbReference type="EMBL" id="KAJ8360919.1"/>
    </source>
</evidence>
<organism evidence="2 3">
    <name type="scientific">Synaphobranchus kaupii</name>
    <name type="common">Kaup's arrowtooth eel</name>
    <dbReference type="NCBI Taxonomy" id="118154"/>
    <lineage>
        <taxon>Eukaryota</taxon>
        <taxon>Metazoa</taxon>
        <taxon>Chordata</taxon>
        <taxon>Craniata</taxon>
        <taxon>Vertebrata</taxon>
        <taxon>Euteleostomi</taxon>
        <taxon>Actinopterygii</taxon>
        <taxon>Neopterygii</taxon>
        <taxon>Teleostei</taxon>
        <taxon>Anguilliformes</taxon>
        <taxon>Synaphobranchidae</taxon>
        <taxon>Synaphobranchus</taxon>
    </lineage>
</organism>
<protein>
    <submittedName>
        <fullName evidence="2">Uncharacterized protein</fullName>
    </submittedName>
</protein>
<keyword evidence="3" id="KW-1185">Reference proteome</keyword>
<gene>
    <name evidence="2" type="ORF">SKAU_G00174440</name>
</gene>
<name>A0A9Q1FL11_SYNKA</name>
<dbReference type="Proteomes" id="UP001152622">
    <property type="component" value="Chromosome 5"/>
</dbReference>
<proteinExistence type="predicted"/>